<keyword evidence="1 4" id="KW-0489">Methyltransferase</keyword>
<feature type="region of interest" description="Disordered" evidence="3">
    <location>
        <begin position="157"/>
        <end position="182"/>
    </location>
</feature>
<dbReference type="InterPro" id="IPR029063">
    <property type="entry name" value="SAM-dependent_MTases_sf"/>
</dbReference>
<dbReference type="PANTHER" id="PTHR43542:SF1">
    <property type="entry name" value="METHYLTRANSFERASE"/>
    <property type="match status" value="1"/>
</dbReference>
<dbReference type="CDD" id="cd02440">
    <property type="entry name" value="AdoMet_MTases"/>
    <property type="match status" value="1"/>
</dbReference>
<name>A0A3B1CJP0_9ZZZZ</name>
<accession>A0A3B1CJP0</accession>
<dbReference type="Gene3D" id="3.40.50.150">
    <property type="entry name" value="Vaccinia Virus protein VP39"/>
    <property type="match status" value="1"/>
</dbReference>
<dbReference type="EMBL" id="UOGB01000131">
    <property type="protein sequence ID" value="VAX19045.1"/>
    <property type="molecule type" value="Genomic_DNA"/>
</dbReference>
<evidence type="ECO:0000256" key="3">
    <source>
        <dbReference type="SAM" id="MobiDB-lite"/>
    </source>
</evidence>
<dbReference type="SUPFAM" id="SSF53335">
    <property type="entry name" value="S-adenosyl-L-methionine-dependent methyltransferases"/>
    <property type="match status" value="1"/>
</dbReference>
<evidence type="ECO:0000313" key="4">
    <source>
        <dbReference type="EMBL" id="VAX19045.1"/>
    </source>
</evidence>
<dbReference type="GO" id="GO:0003676">
    <property type="term" value="F:nucleic acid binding"/>
    <property type="evidence" value="ECO:0007669"/>
    <property type="project" value="InterPro"/>
</dbReference>
<organism evidence="4">
    <name type="scientific">hydrothermal vent metagenome</name>
    <dbReference type="NCBI Taxonomy" id="652676"/>
    <lineage>
        <taxon>unclassified sequences</taxon>
        <taxon>metagenomes</taxon>
        <taxon>ecological metagenomes</taxon>
    </lineage>
</organism>
<dbReference type="PANTHER" id="PTHR43542">
    <property type="entry name" value="METHYLTRANSFERASE"/>
    <property type="match status" value="1"/>
</dbReference>
<dbReference type="AlphaFoldDB" id="A0A3B1CJP0"/>
<keyword evidence="2 4" id="KW-0808">Transferase</keyword>
<dbReference type="EC" id="2.1.1.171" evidence="4"/>
<protein>
    <submittedName>
        <fullName evidence="4">16S rRNA (Guanine(966)-N(2))-methyltransferase</fullName>
        <ecNumber evidence="4">2.1.1.171</ecNumber>
    </submittedName>
</protein>
<evidence type="ECO:0000256" key="2">
    <source>
        <dbReference type="ARBA" id="ARBA00022679"/>
    </source>
</evidence>
<dbReference type="InterPro" id="IPR002052">
    <property type="entry name" value="DNA_methylase_N6_adenine_CS"/>
</dbReference>
<dbReference type="GO" id="GO:0052913">
    <property type="term" value="F:16S rRNA (guanine(966)-N(2))-methyltransferase activity"/>
    <property type="evidence" value="ECO:0007669"/>
    <property type="project" value="UniProtKB-EC"/>
</dbReference>
<gene>
    <name evidence="4" type="ORF">MNBD_NITROSPINAE03-927</name>
</gene>
<proteinExistence type="predicted"/>
<dbReference type="PIRSF" id="PIRSF004553">
    <property type="entry name" value="CHP00095"/>
    <property type="match status" value="1"/>
</dbReference>
<sequence>MRIIGGDFKGTVLYGPGKGSRIRPTSDKVREALFGIIGSRIKDASFLDLFGGTGAVGFEAVSRGASDVTIVEADSIDLIRKNGVKLKIEKSEQLHLVRSDAAEAMKMIEKRGEMFDFIFADPPWHEGYEAETIKNVAGILASDGTLILEAYYKTKPPETSKMSKTSEMPEPDSGQKPGLRLKDSRRYGDTALHFYVF</sequence>
<evidence type="ECO:0000256" key="1">
    <source>
        <dbReference type="ARBA" id="ARBA00022603"/>
    </source>
</evidence>
<dbReference type="PROSITE" id="PS00092">
    <property type="entry name" value="N6_MTASE"/>
    <property type="match status" value="1"/>
</dbReference>
<dbReference type="Pfam" id="PF03602">
    <property type="entry name" value="Cons_hypoth95"/>
    <property type="match status" value="1"/>
</dbReference>
<reference evidence="4" key="1">
    <citation type="submission" date="2018-06" db="EMBL/GenBank/DDBJ databases">
        <authorList>
            <person name="Zhirakovskaya E."/>
        </authorList>
    </citation>
    <scope>NUCLEOTIDE SEQUENCE</scope>
</reference>
<dbReference type="InterPro" id="IPR004398">
    <property type="entry name" value="RNA_MeTrfase_RsmD"/>
</dbReference>